<dbReference type="RefSeq" id="WP_179644248.1">
    <property type="nucleotide sequence ID" value="NZ_BAAAYY010000004.1"/>
</dbReference>
<protein>
    <submittedName>
        <fullName evidence="1">Uncharacterized protein</fullName>
    </submittedName>
</protein>
<dbReference type="AlphaFoldDB" id="A0A852U3E3"/>
<evidence type="ECO:0000313" key="2">
    <source>
        <dbReference type="Proteomes" id="UP000589036"/>
    </source>
</evidence>
<sequence>MPEVLLLGEIDGGGDGSSVGVGRVVGSVGLLQEVGAYGVETGKAEVVGFQCIDPGEGDVVSSTMAWATMRFRVMVGFWWPVTSSRSR</sequence>
<gene>
    <name evidence="1" type="ORF">HDA32_003590</name>
</gene>
<name>A0A852U3E3_9ACTN</name>
<dbReference type="EMBL" id="JACCCC010000001">
    <property type="protein sequence ID" value="NYE48470.1"/>
    <property type="molecule type" value="Genomic_DNA"/>
</dbReference>
<reference evidence="1 2" key="1">
    <citation type="submission" date="2020-07" db="EMBL/GenBank/DDBJ databases">
        <title>Sequencing the genomes of 1000 actinobacteria strains.</title>
        <authorList>
            <person name="Klenk H.-P."/>
        </authorList>
    </citation>
    <scope>NUCLEOTIDE SEQUENCE [LARGE SCALE GENOMIC DNA]</scope>
    <source>
        <strain evidence="1 2">CXB654</strain>
    </source>
</reference>
<comment type="caution">
    <text evidence="1">The sequence shown here is derived from an EMBL/GenBank/DDBJ whole genome shotgun (WGS) entry which is preliminary data.</text>
</comment>
<proteinExistence type="predicted"/>
<accession>A0A852U3E3</accession>
<organism evidence="1 2">
    <name type="scientific">Spinactinospora alkalitolerans</name>
    <dbReference type="NCBI Taxonomy" id="687207"/>
    <lineage>
        <taxon>Bacteria</taxon>
        <taxon>Bacillati</taxon>
        <taxon>Actinomycetota</taxon>
        <taxon>Actinomycetes</taxon>
        <taxon>Streptosporangiales</taxon>
        <taxon>Nocardiopsidaceae</taxon>
        <taxon>Spinactinospora</taxon>
    </lineage>
</organism>
<dbReference type="Proteomes" id="UP000589036">
    <property type="component" value="Unassembled WGS sequence"/>
</dbReference>
<keyword evidence="2" id="KW-1185">Reference proteome</keyword>
<evidence type="ECO:0000313" key="1">
    <source>
        <dbReference type="EMBL" id="NYE48470.1"/>
    </source>
</evidence>